<dbReference type="STRING" id="151549.A0A4C1W9Q9"/>
<name>A0A4C1W9Q9_EUMVA</name>
<dbReference type="OrthoDB" id="6598476at2759"/>
<gene>
    <name evidence="1" type="ORF">EVAR_24022_1</name>
</gene>
<dbReference type="PANTHER" id="PTHR45749:SF35">
    <property type="entry name" value="AC-LIKE TRANSPOSASE-RELATED"/>
    <property type="match status" value="1"/>
</dbReference>
<proteinExistence type="predicted"/>
<comment type="caution">
    <text evidence="1">The sequence shown here is derived from an EMBL/GenBank/DDBJ whole genome shotgun (WGS) entry which is preliminary data.</text>
</comment>
<dbReference type="EMBL" id="BGZK01000509">
    <property type="protein sequence ID" value="GBP47771.1"/>
    <property type="molecule type" value="Genomic_DNA"/>
</dbReference>
<evidence type="ECO:0000313" key="1">
    <source>
        <dbReference type="EMBL" id="GBP47771.1"/>
    </source>
</evidence>
<sequence length="292" mass="33517">MDFNASSSFENENEGVSIAEHFLDFLDVKSTTGKNQTDVLLQELDELGLQIKDCRGQGYDNGSNMKVELVEVTEDPKANNEAQSVKNEISSYEFLLALCIWYDVLFAVNSVSKNLQAQKMHLGVASQLLQGLVQFFQKFKDEGFVAATLTARELGETLGVEPKFKEARQRKKRRMFEYEGEDEPMQESAEQTFKVEYFYVIADTAAQSLKRRFEQIASYDTMFGFLYHVKELKEIKEDKLFQKCTDLESFLSFEEEKDVCGRELFSELKVLREILPAEVVTAAGILRFMNRI</sequence>
<protein>
    <submittedName>
        <fullName evidence="1">Uncharacterized protein</fullName>
    </submittedName>
</protein>
<organism evidence="1 2">
    <name type="scientific">Eumeta variegata</name>
    <name type="common">Bagworm moth</name>
    <name type="synonym">Eumeta japonica</name>
    <dbReference type="NCBI Taxonomy" id="151549"/>
    <lineage>
        <taxon>Eukaryota</taxon>
        <taxon>Metazoa</taxon>
        <taxon>Ecdysozoa</taxon>
        <taxon>Arthropoda</taxon>
        <taxon>Hexapoda</taxon>
        <taxon>Insecta</taxon>
        <taxon>Pterygota</taxon>
        <taxon>Neoptera</taxon>
        <taxon>Endopterygota</taxon>
        <taxon>Lepidoptera</taxon>
        <taxon>Glossata</taxon>
        <taxon>Ditrysia</taxon>
        <taxon>Tineoidea</taxon>
        <taxon>Psychidae</taxon>
        <taxon>Oiketicinae</taxon>
        <taxon>Eumeta</taxon>
    </lineage>
</organism>
<accession>A0A4C1W9Q9</accession>
<dbReference type="AlphaFoldDB" id="A0A4C1W9Q9"/>
<reference evidence="1 2" key="1">
    <citation type="journal article" date="2019" name="Commun. Biol.">
        <title>The bagworm genome reveals a unique fibroin gene that provides high tensile strength.</title>
        <authorList>
            <person name="Kono N."/>
            <person name="Nakamura H."/>
            <person name="Ohtoshi R."/>
            <person name="Tomita M."/>
            <person name="Numata K."/>
            <person name="Arakawa K."/>
        </authorList>
    </citation>
    <scope>NUCLEOTIDE SEQUENCE [LARGE SCALE GENOMIC DNA]</scope>
</reference>
<dbReference type="Proteomes" id="UP000299102">
    <property type="component" value="Unassembled WGS sequence"/>
</dbReference>
<evidence type="ECO:0000313" key="2">
    <source>
        <dbReference type="Proteomes" id="UP000299102"/>
    </source>
</evidence>
<dbReference type="PANTHER" id="PTHR45749">
    <property type="match status" value="1"/>
</dbReference>
<keyword evidence="2" id="KW-1185">Reference proteome</keyword>